<sequence length="86" mass="9417">MTRAAAQPEILHCLTARRLISEGACAHILSRPTHLSTVIFVRLRPVSSCSPHTTLLGAAISRFRTFYIVIDELISQCDGGGIGFFF</sequence>
<reference evidence="1" key="1">
    <citation type="submission" date="2016-01" db="EMBL/GenBank/DDBJ databases">
        <authorList>
            <person name="Peeters C."/>
        </authorList>
    </citation>
    <scope>NUCLEOTIDE SEQUENCE [LARGE SCALE GENOMIC DNA]</scope>
    <source>
        <strain evidence="1">LMG 29317</strain>
    </source>
</reference>
<keyword evidence="2" id="KW-1185">Reference proteome</keyword>
<evidence type="ECO:0000313" key="1">
    <source>
        <dbReference type="EMBL" id="SAL88512.1"/>
    </source>
</evidence>
<gene>
    <name evidence="1" type="ORF">AWB74_08598</name>
</gene>
<dbReference type="Proteomes" id="UP000055019">
    <property type="component" value="Unassembled WGS sequence"/>
</dbReference>
<dbReference type="AlphaFoldDB" id="A0A158L5G0"/>
<comment type="caution">
    <text evidence="1">The sequence shown here is derived from an EMBL/GenBank/DDBJ whole genome shotgun (WGS) entry which is preliminary data.</text>
</comment>
<evidence type="ECO:0000313" key="2">
    <source>
        <dbReference type="Proteomes" id="UP000055019"/>
    </source>
</evidence>
<protein>
    <submittedName>
        <fullName evidence="1">Uncharacterized protein</fullName>
    </submittedName>
</protein>
<organism evidence="1 2">
    <name type="scientific">Caballeronia arvi</name>
    <dbReference type="NCBI Taxonomy" id="1777135"/>
    <lineage>
        <taxon>Bacteria</taxon>
        <taxon>Pseudomonadati</taxon>
        <taxon>Pseudomonadota</taxon>
        <taxon>Betaproteobacteria</taxon>
        <taxon>Burkholderiales</taxon>
        <taxon>Burkholderiaceae</taxon>
        <taxon>Caballeronia</taxon>
    </lineage>
</organism>
<accession>A0A158L5G0</accession>
<dbReference type="EMBL" id="FCOM02000137">
    <property type="protein sequence ID" value="SAL88512.1"/>
    <property type="molecule type" value="Genomic_DNA"/>
</dbReference>
<proteinExistence type="predicted"/>
<name>A0A158L5G0_9BURK</name>